<feature type="region of interest" description="Disordered" evidence="1">
    <location>
        <begin position="1"/>
        <end position="116"/>
    </location>
</feature>
<evidence type="ECO:0000256" key="1">
    <source>
        <dbReference type="SAM" id="MobiDB-lite"/>
    </source>
</evidence>
<dbReference type="AlphaFoldDB" id="A0A9Q1N0H0"/>
<gene>
    <name evidence="2" type="ORF">K7X08_006825</name>
</gene>
<feature type="compositionally biased region" description="Basic and acidic residues" evidence="1">
    <location>
        <begin position="88"/>
        <end position="116"/>
    </location>
</feature>
<accession>A0A9Q1N0H0</accession>
<organism evidence="2 3">
    <name type="scientific">Anisodus acutangulus</name>
    <dbReference type="NCBI Taxonomy" id="402998"/>
    <lineage>
        <taxon>Eukaryota</taxon>
        <taxon>Viridiplantae</taxon>
        <taxon>Streptophyta</taxon>
        <taxon>Embryophyta</taxon>
        <taxon>Tracheophyta</taxon>
        <taxon>Spermatophyta</taxon>
        <taxon>Magnoliopsida</taxon>
        <taxon>eudicotyledons</taxon>
        <taxon>Gunneridae</taxon>
        <taxon>Pentapetalae</taxon>
        <taxon>asterids</taxon>
        <taxon>lamiids</taxon>
        <taxon>Solanales</taxon>
        <taxon>Solanaceae</taxon>
        <taxon>Solanoideae</taxon>
        <taxon>Hyoscyameae</taxon>
        <taxon>Anisodus</taxon>
    </lineage>
</organism>
<dbReference type="EMBL" id="JAJAGQ010000002">
    <property type="protein sequence ID" value="KAJ8570248.1"/>
    <property type="molecule type" value="Genomic_DNA"/>
</dbReference>
<sequence>MWWKKEKSLFPKNRQFGSPDDHGEEEAGKENDMAIVINSEEVDVQEEKQLEDNNAVEAQPINMEAETTAEASQIQGQKPEENMNAEKPTVREEEISSKQKSVNSEDHTHPYQLRETELEERIQYIIGGNSRYSDSEDHIHIDRHLWEAGSEAHHTQFIIGGNPRESDLGDHTST</sequence>
<keyword evidence="3" id="KW-1185">Reference proteome</keyword>
<dbReference type="Proteomes" id="UP001152561">
    <property type="component" value="Unassembled WGS sequence"/>
</dbReference>
<evidence type="ECO:0000313" key="3">
    <source>
        <dbReference type="Proteomes" id="UP001152561"/>
    </source>
</evidence>
<feature type="compositionally biased region" description="Basic and acidic residues" evidence="1">
    <location>
        <begin position="19"/>
        <end position="32"/>
    </location>
</feature>
<reference evidence="3" key="1">
    <citation type="journal article" date="2023" name="Proc. Natl. Acad. Sci. U.S.A.">
        <title>Genomic and structural basis for evolution of tropane alkaloid biosynthesis.</title>
        <authorList>
            <person name="Wanga Y.-J."/>
            <person name="Taina T."/>
            <person name="Yua J.-Y."/>
            <person name="Lia J."/>
            <person name="Xua B."/>
            <person name="Chenc J."/>
            <person name="D'Auriad J.C."/>
            <person name="Huanga J.-P."/>
            <person name="Huanga S.-X."/>
        </authorList>
    </citation>
    <scope>NUCLEOTIDE SEQUENCE [LARGE SCALE GENOMIC DNA]</scope>
    <source>
        <strain evidence="3">cv. KIB-2019</strain>
    </source>
</reference>
<comment type="caution">
    <text evidence="2">The sequence shown here is derived from an EMBL/GenBank/DDBJ whole genome shotgun (WGS) entry which is preliminary data.</text>
</comment>
<evidence type="ECO:0000313" key="2">
    <source>
        <dbReference type="EMBL" id="KAJ8570248.1"/>
    </source>
</evidence>
<proteinExistence type="predicted"/>
<name>A0A9Q1N0H0_9SOLA</name>
<protein>
    <submittedName>
        <fullName evidence="2">Uncharacterized protein</fullName>
    </submittedName>
</protein>